<reference evidence="2" key="2">
    <citation type="submission" date="2022-08" db="EMBL/GenBank/DDBJ databases">
        <authorList>
            <person name="Dong C."/>
        </authorList>
    </citation>
    <scope>NUCLEOTIDE SEQUENCE</scope>
    <source>
        <strain evidence="2">59MF3M-4</strain>
    </source>
</reference>
<dbReference type="Pfam" id="PF04940">
    <property type="entry name" value="BLUF"/>
    <property type="match status" value="1"/>
</dbReference>
<dbReference type="Gene3D" id="3.30.70.100">
    <property type="match status" value="1"/>
</dbReference>
<dbReference type="RefSeq" id="WP_260974694.1">
    <property type="nucleotide sequence ID" value="NZ_JAOANI010000005.1"/>
</dbReference>
<comment type="caution">
    <text evidence="2">The sequence shown here is derived from an EMBL/GenBank/DDBJ whole genome shotgun (WGS) entry which is preliminary data.</text>
</comment>
<evidence type="ECO:0000313" key="2">
    <source>
        <dbReference type="EMBL" id="MCT7357765.1"/>
    </source>
</evidence>
<name>A0A9X2WCE3_9GAMM</name>
<dbReference type="InterPro" id="IPR007024">
    <property type="entry name" value="BLUF_domain"/>
</dbReference>
<evidence type="ECO:0000313" key="3">
    <source>
        <dbReference type="Proteomes" id="UP001147830"/>
    </source>
</evidence>
<evidence type="ECO:0000259" key="1">
    <source>
        <dbReference type="PROSITE" id="PS50925"/>
    </source>
</evidence>
<dbReference type="GO" id="GO:0071949">
    <property type="term" value="F:FAD binding"/>
    <property type="evidence" value="ECO:0007669"/>
    <property type="project" value="InterPro"/>
</dbReference>
<dbReference type="GO" id="GO:0009882">
    <property type="term" value="F:blue light photoreceptor activity"/>
    <property type="evidence" value="ECO:0007669"/>
    <property type="project" value="InterPro"/>
</dbReference>
<dbReference type="AlphaFoldDB" id="A0A9X2WCE3"/>
<dbReference type="InterPro" id="IPR036046">
    <property type="entry name" value="Acylphosphatase-like_dom_sf"/>
</dbReference>
<dbReference type="PROSITE" id="PS50925">
    <property type="entry name" value="BLUF"/>
    <property type="match status" value="1"/>
</dbReference>
<dbReference type="EMBL" id="JAOANI010000005">
    <property type="protein sequence ID" value="MCT7357765.1"/>
    <property type="molecule type" value="Genomic_DNA"/>
</dbReference>
<dbReference type="Proteomes" id="UP001147830">
    <property type="component" value="Unassembled WGS sequence"/>
</dbReference>
<accession>A0A9X2WCE3</accession>
<reference evidence="2" key="1">
    <citation type="journal article" date="2022" name="Front. Microbiol.">
        <title>Genome-based taxonomic rearrangement of Oceanobacter-related bacteria including the description of Thalassolituus hydrocarbonoclasticus sp. nov. and Thalassolituus pacificus sp. nov. and emended description of the genus Thalassolituus.</title>
        <authorList>
            <person name="Dong C."/>
            <person name="Wei L."/>
            <person name="Wang J."/>
            <person name="Lai Q."/>
            <person name="Huang Z."/>
            <person name="Shao Z."/>
        </authorList>
    </citation>
    <scope>NUCLEOTIDE SEQUENCE</scope>
    <source>
        <strain evidence="2">59MF3M-4</strain>
    </source>
</reference>
<dbReference type="SMART" id="SM01034">
    <property type="entry name" value="BLUF"/>
    <property type="match status" value="1"/>
</dbReference>
<sequence>MLVRLVYYSIATRDMSLLDIQSILEVARAHNSSINVCGMLCYEQKYFLQVLEGDREDVNELYLEIADDPRHDQVVIISYDAITAPLFTDWNMGFAPASDHFYRLLNELGQNKFLPQEFSAEQALSFLQGLSDYQ</sequence>
<protein>
    <submittedName>
        <fullName evidence="2">BLUF domain-containing protein</fullName>
    </submittedName>
</protein>
<gene>
    <name evidence="2" type="ORF">NYR02_01855</name>
</gene>
<feature type="domain" description="BLUF" evidence="1">
    <location>
        <begin position="2"/>
        <end position="93"/>
    </location>
</feature>
<keyword evidence="3" id="KW-1185">Reference proteome</keyword>
<dbReference type="SUPFAM" id="SSF54975">
    <property type="entry name" value="Acylphosphatase/BLUF domain-like"/>
    <property type="match status" value="1"/>
</dbReference>
<organism evidence="2 3">
    <name type="scientific">Thalassolituus pacificus</name>
    <dbReference type="NCBI Taxonomy" id="2975440"/>
    <lineage>
        <taxon>Bacteria</taxon>
        <taxon>Pseudomonadati</taxon>
        <taxon>Pseudomonadota</taxon>
        <taxon>Gammaproteobacteria</taxon>
        <taxon>Oceanospirillales</taxon>
        <taxon>Oceanospirillaceae</taxon>
        <taxon>Thalassolituus</taxon>
    </lineage>
</organism>
<proteinExistence type="predicted"/>